<proteinExistence type="predicted"/>
<dbReference type="InterPro" id="IPR041685">
    <property type="entry name" value="AAA_GajA/Old/RecF-like"/>
</dbReference>
<dbReference type="PANTHER" id="PTHR43581">
    <property type="entry name" value="ATP/GTP PHOSPHATASE"/>
    <property type="match status" value="1"/>
</dbReference>
<evidence type="ECO:0000313" key="3">
    <source>
        <dbReference type="EMBL" id="PFE06793.1"/>
    </source>
</evidence>
<dbReference type="EMBL" id="NTRR01000102">
    <property type="protein sequence ID" value="PFE06793.1"/>
    <property type="molecule type" value="Genomic_DNA"/>
</dbReference>
<name>A0A2A8ZQW4_BACCE</name>
<dbReference type="Proteomes" id="UP000220032">
    <property type="component" value="Unassembled WGS sequence"/>
</dbReference>
<reference evidence="3 4" key="1">
    <citation type="submission" date="2017-09" db="EMBL/GenBank/DDBJ databases">
        <title>Large-scale bioinformatics analysis of Bacillus genomes uncovers conserved roles of natural products in bacterial physiology.</title>
        <authorList>
            <consortium name="Agbiome Team Llc"/>
            <person name="Bleich R.M."/>
            <person name="Grubbs K.J."/>
            <person name="Santa Maria K.C."/>
            <person name="Allen S.E."/>
            <person name="Farag S."/>
            <person name="Shank E.A."/>
            <person name="Bowers A."/>
        </authorList>
    </citation>
    <scope>NUCLEOTIDE SEQUENCE [LARGE SCALE GENOMIC DNA]</scope>
    <source>
        <strain evidence="3 4">AFS022681</strain>
    </source>
</reference>
<accession>A0A2A8ZQW4</accession>
<comment type="caution">
    <text evidence="3">The sequence shown here is derived from an EMBL/GenBank/DDBJ whole genome shotgun (WGS) entry which is preliminary data.</text>
</comment>
<sequence length="584" mass="66850">MKISQIQIKNYRNLDDINIKVNRLVIFIGENNSGKSNLLKAITLPFVNDEIGSVNKNLGWQDIGNSAKTKYFNFLQENLDSIKNGDISLETFIEALPVIKIEVTFEPEDADEYYVHKWINSIDGTSPHYAISYQFCVENPKDLLTHVSKILSDTDEIENIKMNLLPIEMFKYTIVVPFTKEQVAFNDLTKFKYNALAAERDEFSNKNTQLGSKALVNLLHNKLSEEQKVKVEQSYETFFTNLKEISNLESVFNWQEQSELENATDFFEKITLLPNMPSMNSLLNNVRLGFGEEYLNTQGLGYRNLVYLLVMMNSLKNTSDIALNILTIEEPEAHLCISNERLLASFINSIVNSSNQTQLFVSTHSSEFLNKLELKNVTVVSAGGAFSLESVLKPEQLNYLAKKPNLDFLKFLFSRRCILVEGPTEEMLIKSYLSLQTRSLNDIEVISLHKGFKTMLDIWLRVHQDSSNRIGIIRDFDDEPKAKESHEAYNIHDNIYVTTTTEYTLEPEFVKTGENFEKLKNYFISNHGWSDITTPEALSDKWRGAKANTMLKFCQDFGTGDLESIELPKHISSVLNFLQSGEKQ</sequence>
<dbReference type="AlphaFoldDB" id="A0A2A8ZQW4"/>
<dbReference type="InterPro" id="IPR051396">
    <property type="entry name" value="Bact_Antivir_Def_Nuclease"/>
</dbReference>
<dbReference type="Pfam" id="PF20469">
    <property type="entry name" value="OLD-like_TOPRIM"/>
    <property type="match status" value="1"/>
</dbReference>
<dbReference type="PANTHER" id="PTHR43581:SF4">
    <property type="entry name" value="ATP_GTP PHOSPHATASE"/>
    <property type="match status" value="1"/>
</dbReference>
<dbReference type="Pfam" id="PF13175">
    <property type="entry name" value="AAA_15"/>
    <property type="match status" value="1"/>
</dbReference>
<evidence type="ECO:0000259" key="1">
    <source>
        <dbReference type="Pfam" id="PF13175"/>
    </source>
</evidence>
<organism evidence="3 4">
    <name type="scientific">Bacillus cereus</name>
    <dbReference type="NCBI Taxonomy" id="1396"/>
    <lineage>
        <taxon>Bacteria</taxon>
        <taxon>Bacillati</taxon>
        <taxon>Bacillota</taxon>
        <taxon>Bacilli</taxon>
        <taxon>Bacillales</taxon>
        <taxon>Bacillaceae</taxon>
        <taxon>Bacillus</taxon>
        <taxon>Bacillus cereus group</taxon>
    </lineage>
</organism>
<feature type="domain" description="OLD protein-like TOPRIM" evidence="2">
    <location>
        <begin position="412"/>
        <end position="448"/>
    </location>
</feature>
<dbReference type="Gene3D" id="3.40.50.300">
    <property type="entry name" value="P-loop containing nucleotide triphosphate hydrolases"/>
    <property type="match status" value="1"/>
</dbReference>
<dbReference type="SUPFAM" id="SSF52540">
    <property type="entry name" value="P-loop containing nucleoside triphosphate hydrolases"/>
    <property type="match status" value="1"/>
</dbReference>
<dbReference type="InterPro" id="IPR034139">
    <property type="entry name" value="TOPRIM_OLD"/>
</dbReference>
<evidence type="ECO:0000313" key="4">
    <source>
        <dbReference type="Proteomes" id="UP000220032"/>
    </source>
</evidence>
<dbReference type="InterPro" id="IPR027417">
    <property type="entry name" value="P-loop_NTPase"/>
</dbReference>
<protein>
    <submittedName>
        <fullName evidence="3">Uncharacterized protein</fullName>
    </submittedName>
</protein>
<feature type="domain" description="Endonuclease GajA/Old nuclease/RecF-like AAA" evidence="1">
    <location>
        <begin position="1"/>
        <end position="368"/>
    </location>
</feature>
<evidence type="ECO:0000259" key="2">
    <source>
        <dbReference type="Pfam" id="PF20469"/>
    </source>
</evidence>
<dbReference type="RefSeq" id="WP_064472750.1">
    <property type="nucleotide sequence ID" value="NZ_NTRR01000102.1"/>
</dbReference>
<gene>
    <name evidence="3" type="ORF">CN307_32405</name>
</gene>